<dbReference type="InterPro" id="IPR005064">
    <property type="entry name" value="BUG"/>
</dbReference>
<dbReference type="PANTHER" id="PTHR42928">
    <property type="entry name" value="TRICARBOXYLATE-BINDING PROTEIN"/>
    <property type="match status" value="1"/>
</dbReference>
<comment type="caution">
    <text evidence="3">The sequence shown here is derived from an EMBL/GenBank/DDBJ whole genome shotgun (WGS) entry which is preliminary data.</text>
</comment>
<dbReference type="AlphaFoldDB" id="A0A840Y7H9"/>
<evidence type="ECO:0000256" key="2">
    <source>
        <dbReference type="SAM" id="SignalP"/>
    </source>
</evidence>
<proteinExistence type="inferred from homology"/>
<dbReference type="Gene3D" id="3.40.190.150">
    <property type="entry name" value="Bordetella uptake gene, domain 1"/>
    <property type="match status" value="1"/>
</dbReference>
<evidence type="ECO:0000313" key="3">
    <source>
        <dbReference type="EMBL" id="MBB5689834.1"/>
    </source>
</evidence>
<comment type="similarity">
    <text evidence="1">Belongs to the UPF0065 (bug) family.</text>
</comment>
<organism evidence="3 4">
    <name type="scientific">Neoroseomonas alkaliterrae</name>
    <dbReference type="NCBI Taxonomy" id="1452450"/>
    <lineage>
        <taxon>Bacteria</taxon>
        <taxon>Pseudomonadati</taxon>
        <taxon>Pseudomonadota</taxon>
        <taxon>Alphaproteobacteria</taxon>
        <taxon>Acetobacterales</taxon>
        <taxon>Acetobacteraceae</taxon>
        <taxon>Neoroseomonas</taxon>
    </lineage>
</organism>
<evidence type="ECO:0000313" key="4">
    <source>
        <dbReference type="Proteomes" id="UP000562254"/>
    </source>
</evidence>
<evidence type="ECO:0000256" key="1">
    <source>
        <dbReference type="ARBA" id="ARBA00006987"/>
    </source>
</evidence>
<dbReference type="Pfam" id="PF03401">
    <property type="entry name" value="TctC"/>
    <property type="match status" value="1"/>
</dbReference>
<keyword evidence="2" id="KW-0732">Signal</keyword>
<dbReference type="CDD" id="cd07012">
    <property type="entry name" value="PBP2_Bug_TTT"/>
    <property type="match status" value="1"/>
</dbReference>
<name>A0A840Y7H9_9PROT</name>
<keyword evidence="3" id="KW-0675">Receptor</keyword>
<dbReference type="Proteomes" id="UP000562254">
    <property type="component" value="Unassembled WGS sequence"/>
</dbReference>
<dbReference type="Gene3D" id="3.40.190.10">
    <property type="entry name" value="Periplasmic binding protein-like II"/>
    <property type="match status" value="1"/>
</dbReference>
<feature type="chain" id="PRO_5032804691" evidence="2">
    <location>
        <begin position="24"/>
        <end position="323"/>
    </location>
</feature>
<dbReference type="PIRSF" id="PIRSF017082">
    <property type="entry name" value="YflP"/>
    <property type="match status" value="1"/>
</dbReference>
<keyword evidence="4" id="KW-1185">Reference proteome</keyword>
<feature type="signal peptide" evidence="2">
    <location>
        <begin position="1"/>
        <end position="23"/>
    </location>
</feature>
<dbReference type="RefSeq" id="WP_184484045.1">
    <property type="nucleotide sequence ID" value="NZ_JAAEDJ010000011.1"/>
</dbReference>
<protein>
    <submittedName>
        <fullName evidence="3">Tripartite-type tricarboxylate transporter receptor subunit TctC</fullName>
    </submittedName>
</protein>
<reference evidence="3 4" key="1">
    <citation type="submission" date="2020-08" db="EMBL/GenBank/DDBJ databases">
        <title>Genomic Encyclopedia of Type Strains, Phase IV (KMG-IV): sequencing the most valuable type-strain genomes for metagenomic binning, comparative biology and taxonomic classification.</title>
        <authorList>
            <person name="Goeker M."/>
        </authorList>
    </citation>
    <scope>NUCLEOTIDE SEQUENCE [LARGE SCALE GENOMIC DNA]</scope>
    <source>
        <strain evidence="3 4">DSM 25895</strain>
    </source>
</reference>
<gene>
    <name evidence="3" type="ORF">FHS88_001960</name>
</gene>
<dbReference type="EMBL" id="JACIJE010000005">
    <property type="protein sequence ID" value="MBB5689834.1"/>
    <property type="molecule type" value="Genomic_DNA"/>
</dbReference>
<sequence length="323" mass="33885">MIRLPRRALLSGAALLAAPTVRAQGAWPGSQPVSVVIPYAAGGATDVVARLLLDGLAARTGGTFIMDHKPGASTTIAARHVARARPDGMTLLLGTNVTFTTAPHALRTIGFDPLEDFAHVTLLAEPLFLLVAHPRWGSLAALLAAAKERPGALSYATWGVGSTSHLGMVDLCARAGVEMLHVPFNGAPPALTETIAGRTDAMMSTFAPARPQVEGGRVAALGIPSPRRAASLPSVPTIAEQGFPDFTVSGWFSLSAPKGTPEPILERLGAAAAEAFASPQAAATYDRLGFVQATPGREVMIARLRREFEQNRELMQRAGIRPE</sequence>
<accession>A0A840Y7H9</accession>
<dbReference type="PANTHER" id="PTHR42928:SF5">
    <property type="entry name" value="BLR1237 PROTEIN"/>
    <property type="match status" value="1"/>
</dbReference>
<dbReference type="InterPro" id="IPR042100">
    <property type="entry name" value="Bug_dom1"/>
</dbReference>